<dbReference type="InterPro" id="IPR040813">
    <property type="entry name" value="Hen1_Lam_C"/>
</dbReference>
<accession>A0AAN9ENQ8</accession>
<comment type="caution">
    <text evidence="4">The sequence shown here is derived from an EMBL/GenBank/DDBJ whole genome shotgun (WGS) entry which is preliminary data.</text>
</comment>
<keyword evidence="5" id="KW-1185">Reference proteome</keyword>
<dbReference type="Pfam" id="PF21224">
    <property type="entry name" value="Hen1_LCD"/>
    <property type="match status" value="1"/>
</dbReference>
<evidence type="ECO:0000256" key="1">
    <source>
        <dbReference type="ARBA" id="ARBA00022884"/>
    </source>
</evidence>
<evidence type="ECO:0000256" key="2">
    <source>
        <dbReference type="PROSITE-ProRule" id="PRU00332"/>
    </source>
</evidence>
<sequence length="286" mass="31609">MVRIEDAISLLMETKTEDRCTVAPKKTIVTPKAIIQQSFGNKASYIVEEVLECHQTECPGLTIQQKGPCLYRCTLHLPKLSVVSGTFSKKKDAEQSAAQMAIEKLGIRTVTEDPTPQEAWENLVARISYIFSDKFLSSLHPLSGHIGAALWRKGDLCGSIPISVLDVYDAKLCSLSKCINSEVESNQYLIISYIMRAIAELSGLLATPEQHLWIRKQTPYPQDLIESLMKQGSSQECIQVAAVRIPGSVEKSVEAVTLHISSKDNYLDIIANELGFEDAADVLISR</sequence>
<evidence type="ECO:0000313" key="4">
    <source>
        <dbReference type="EMBL" id="KAK7260428.1"/>
    </source>
</evidence>
<evidence type="ECO:0000259" key="3">
    <source>
        <dbReference type="PROSITE" id="PS50961"/>
    </source>
</evidence>
<keyword evidence="1 2" id="KW-0694">RNA-binding</keyword>
<proteinExistence type="predicted"/>
<dbReference type="AlphaFoldDB" id="A0AAN9ENQ8"/>
<dbReference type="PROSITE" id="PS50961">
    <property type="entry name" value="HTH_LA"/>
    <property type="match status" value="1"/>
</dbReference>
<reference evidence="4 5" key="1">
    <citation type="submission" date="2024-01" db="EMBL/GenBank/DDBJ databases">
        <title>The genomes of 5 underutilized Papilionoideae crops provide insights into root nodulation and disease resistanc.</title>
        <authorList>
            <person name="Yuan L."/>
        </authorList>
    </citation>
    <scope>NUCLEOTIDE SEQUENCE [LARGE SCALE GENOMIC DNA]</scope>
    <source>
        <strain evidence="4">ZHUSHIDOU_FW_LH</strain>
        <tissue evidence="4">Leaf</tissue>
    </source>
</reference>
<dbReference type="Proteomes" id="UP001372338">
    <property type="component" value="Unassembled WGS sequence"/>
</dbReference>
<dbReference type="Pfam" id="PF24995">
    <property type="entry name" value="DSRM_2"/>
    <property type="match status" value="1"/>
</dbReference>
<evidence type="ECO:0000313" key="5">
    <source>
        <dbReference type="Proteomes" id="UP001372338"/>
    </source>
</evidence>
<dbReference type="GO" id="GO:0003723">
    <property type="term" value="F:RNA binding"/>
    <property type="evidence" value="ECO:0007669"/>
    <property type="project" value="UniProtKB-UniRule"/>
</dbReference>
<dbReference type="InterPro" id="IPR056755">
    <property type="entry name" value="DSRM_2"/>
</dbReference>
<name>A0AAN9ENQ8_CROPI</name>
<organism evidence="4 5">
    <name type="scientific">Crotalaria pallida</name>
    <name type="common">Smooth rattlebox</name>
    <name type="synonym">Crotalaria striata</name>
    <dbReference type="NCBI Taxonomy" id="3830"/>
    <lineage>
        <taxon>Eukaryota</taxon>
        <taxon>Viridiplantae</taxon>
        <taxon>Streptophyta</taxon>
        <taxon>Embryophyta</taxon>
        <taxon>Tracheophyta</taxon>
        <taxon>Spermatophyta</taxon>
        <taxon>Magnoliopsida</taxon>
        <taxon>eudicotyledons</taxon>
        <taxon>Gunneridae</taxon>
        <taxon>Pentapetalae</taxon>
        <taxon>rosids</taxon>
        <taxon>fabids</taxon>
        <taxon>Fabales</taxon>
        <taxon>Fabaceae</taxon>
        <taxon>Papilionoideae</taxon>
        <taxon>50 kb inversion clade</taxon>
        <taxon>genistoids sensu lato</taxon>
        <taxon>core genistoids</taxon>
        <taxon>Crotalarieae</taxon>
        <taxon>Crotalaria</taxon>
    </lineage>
</organism>
<dbReference type="InterPro" id="IPR006630">
    <property type="entry name" value="La_HTH"/>
</dbReference>
<gene>
    <name evidence="4" type="ORF">RIF29_26460</name>
</gene>
<protein>
    <recommendedName>
        <fullName evidence="3">HTH La-type RNA-binding domain-containing protein</fullName>
    </recommendedName>
</protein>
<dbReference type="Pfam" id="PF18441">
    <property type="entry name" value="Hen1_Lam_C"/>
    <property type="match status" value="1"/>
</dbReference>
<dbReference type="SUPFAM" id="SSF54768">
    <property type="entry name" value="dsRNA-binding domain-like"/>
    <property type="match status" value="1"/>
</dbReference>
<dbReference type="EMBL" id="JAYWIO010000005">
    <property type="protein sequence ID" value="KAK7260428.1"/>
    <property type="molecule type" value="Genomic_DNA"/>
</dbReference>
<feature type="domain" description="HTH La-type RNA-binding" evidence="3">
    <location>
        <begin position="113"/>
        <end position="224"/>
    </location>
</feature>
<dbReference type="Gene3D" id="3.30.160.20">
    <property type="match status" value="1"/>
</dbReference>